<dbReference type="EMBL" id="LR797254">
    <property type="protein sequence ID" value="CAB4197621.1"/>
    <property type="molecule type" value="Genomic_DNA"/>
</dbReference>
<gene>
    <name evidence="2" type="ORF">UFOVP1305_24</name>
    <name evidence="1" type="ORF">UFOVP896_62</name>
</gene>
<name>A0A6J5PI99_9CAUD</name>
<protein>
    <submittedName>
        <fullName evidence="1">Uncharacterized protein</fullName>
    </submittedName>
</protein>
<dbReference type="EMBL" id="LR796844">
    <property type="protein sequence ID" value="CAB4169666.1"/>
    <property type="molecule type" value="Genomic_DNA"/>
</dbReference>
<organism evidence="1">
    <name type="scientific">uncultured Caudovirales phage</name>
    <dbReference type="NCBI Taxonomy" id="2100421"/>
    <lineage>
        <taxon>Viruses</taxon>
        <taxon>Duplodnaviria</taxon>
        <taxon>Heunggongvirae</taxon>
        <taxon>Uroviricota</taxon>
        <taxon>Caudoviricetes</taxon>
        <taxon>Peduoviridae</taxon>
        <taxon>Maltschvirus</taxon>
        <taxon>Maltschvirus maltsch</taxon>
    </lineage>
</organism>
<reference evidence="1" key="1">
    <citation type="submission" date="2020-05" db="EMBL/GenBank/DDBJ databases">
        <authorList>
            <person name="Chiriac C."/>
            <person name="Salcher M."/>
            <person name="Ghai R."/>
            <person name="Kavagutti S V."/>
        </authorList>
    </citation>
    <scope>NUCLEOTIDE SEQUENCE</scope>
</reference>
<evidence type="ECO:0000313" key="2">
    <source>
        <dbReference type="EMBL" id="CAB4197621.1"/>
    </source>
</evidence>
<evidence type="ECO:0000313" key="1">
    <source>
        <dbReference type="EMBL" id="CAB4169666.1"/>
    </source>
</evidence>
<accession>A0A6J5PI99</accession>
<proteinExistence type="predicted"/>
<sequence>MNDSMPLNEKVAAHLVYAGSFIDCDATKVTANVDGETVRLSGLRLVAWVEVVSNSRRAFFLDDLSEDVVVHCGDFKQFSIMNPIRAAVELERRANASA</sequence>